<protein>
    <recommendedName>
        <fullName evidence="8">Transmembrane protein 100</fullName>
    </recommendedName>
</protein>
<organism evidence="6 7">
    <name type="scientific">Oryzias melastigma</name>
    <name type="common">Marine medaka</name>
    <dbReference type="NCBI Taxonomy" id="30732"/>
    <lineage>
        <taxon>Eukaryota</taxon>
        <taxon>Metazoa</taxon>
        <taxon>Chordata</taxon>
        <taxon>Craniata</taxon>
        <taxon>Vertebrata</taxon>
        <taxon>Euteleostomi</taxon>
        <taxon>Actinopterygii</taxon>
        <taxon>Neopterygii</taxon>
        <taxon>Teleostei</taxon>
        <taxon>Neoteleostei</taxon>
        <taxon>Acanthomorphata</taxon>
        <taxon>Ovalentaria</taxon>
        <taxon>Atherinomorphae</taxon>
        <taxon>Beloniformes</taxon>
        <taxon>Adrianichthyidae</taxon>
        <taxon>Oryziinae</taxon>
        <taxon>Oryzias</taxon>
    </lineage>
</organism>
<dbReference type="PANTHER" id="PTHR16100">
    <property type="entry name" value="PHOSPHOINOSITIDE-INTERACTING PROTEIN FAMILY MEMBER"/>
    <property type="match status" value="1"/>
</dbReference>
<evidence type="ECO:0000256" key="2">
    <source>
        <dbReference type="ARBA" id="ARBA00022692"/>
    </source>
</evidence>
<dbReference type="GO" id="GO:0071773">
    <property type="term" value="P:cellular response to BMP stimulus"/>
    <property type="evidence" value="ECO:0007669"/>
    <property type="project" value="TreeGrafter"/>
</dbReference>
<feature type="transmembrane region" description="Helical" evidence="5">
    <location>
        <begin position="83"/>
        <end position="103"/>
    </location>
</feature>
<sequence>VRPIWSLLKPESATIVMPPTPTHPVDPVEPSDSSRFQRLAQATGGTEKSWYRCVFPFGVISLVIGMAGTGVTFSFNTLPQTKVVSVGLLCAGGLMLLVASVCWRAHRVKRRKRKEGDQKVPVNQRTEIEFWS</sequence>
<evidence type="ECO:0000313" key="6">
    <source>
        <dbReference type="Ensembl" id="ENSOMEP00000026726.1"/>
    </source>
</evidence>
<dbReference type="Pfam" id="PF16311">
    <property type="entry name" value="TMEM100"/>
    <property type="match status" value="1"/>
</dbReference>
<reference evidence="6" key="2">
    <citation type="submission" date="2025-09" db="UniProtKB">
        <authorList>
            <consortium name="Ensembl"/>
        </authorList>
    </citation>
    <scope>IDENTIFICATION</scope>
</reference>
<evidence type="ECO:0000256" key="1">
    <source>
        <dbReference type="ARBA" id="ARBA00004141"/>
    </source>
</evidence>
<keyword evidence="7" id="KW-1185">Reference proteome</keyword>
<feature type="transmembrane region" description="Helical" evidence="5">
    <location>
        <begin position="54"/>
        <end position="77"/>
    </location>
</feature>
<dbReference type="Proteomes" id="UP000261560">
    <property type="component" value="Unplaced"/>
</dbReference>
<evidence type="ECO:0000256" key="5">
    <source>
        <dbReference type="SAM" id="Phobius"/>
    </source>
</evidence>
<keyword evidence="2 5" id="KW-0812">Transmembrane</keyword>
<dbReference type="GO" id="GO:0005886">
    <property type="term" value="C:plasma membrane"/>
    <property type="evidence" value="ECO:0007669"/>
    <property type="project" value="TreeGrafter"/>
</dbReference>
<dbReference type="GeneTree" id="ENSGT00940000154322"/>
<accession>A0A3B3DA13</accession>
<dbReference type="PaxDb" id="30732-ENSOMEP00000026726"/>
<reference evidence="6" key="1">
    <citation type="submission" date="2025-08" db="UniProtKB">
        <authorList>
            <consortium name="Ensembl"/>
        </authorList>
    </citation>
    <scope>IDENTIFICATION</scope>
</reference>
<name>A0A3B3DA13_ORYME</name>
<proteinExistence type="predicted"/>
<evidence type="ECO:0000256" key="3">
    <source>
        <dbReference type="ARBA" id="ARBA00022989"/>
    </source>
</evidence>
<evidence type="ECO:0008006" key="8">
    <source>
        <dbReference type="Google" id="ProtNLM"/>
    </source>
</evidence>
<dbReference type="AlphaFoldDB" id="A0A3B3DA13"/>
<dbReference type="OMA" id="RTEIEFW"/>
<keyword evidence="4 5" id="KW-0472">Membrane</keyword>
<evidence type="ECO:0000256" key="4">
    <source>
        <dbReference type="ARBA" id="ARBA00023136"/>
    </source>
</evidence>
<evidence type="ECO:0000313" key="7">
    <source>
        <dbReference type="Proteomes" id="UP000261560"/>
    </source>
</evidence>
<dbReference type="PANTHER" id="PTHR16100:SF5">
    <property type="entry name" value="TRANSMEMBRANE PROTEIN 100"/>
    <property type="match status" value="1"/>
</dbReference>
<dbReference type="Ensembl" id="ENSOMET00000003812.1">
    <property type="protein sequence ID" value="ENSOMEP00000026726.1"/>
    <property type="gene ID" value="ENSOMEG00000008730.1"/>
</dbReference>
<dbReference type="InterPro" id="IPR032536">
    <property type="entry name" value="TMEM100"/>
</dbReference>
<comment type="subcellular location">
    <subcellularLocation>
        <location evidence="1">Membrane</location>
        <topology evidence="1">Multi-pass membrane protein</topology>
    </subcellularLocation>
</comment>
<keyword evidence="3 5" id="KW-1133">Transmembrane helix</keyword>